<keyword evidence="1" id="KW-0812">Transmembrane</keyword>
<sequence>MNFIDAILLTLLNIAACIALPKLLAIFLANKIKLTEALPNVSHLQATKVEITSFPYCTVYGLTGKQYCKFSPDFCPKCSPN</sequence>
<dbReference type="RefSeq" id="WP_251958229.1">
    <property type="nucleotide sequence ID" value="NZ_AP025732.1"/>
</dbReference>
<protein>
    <submittedName>
        <fullName evidence="2">Uncharacterized protein</fullName>
    </submittedName>
</protein>
<name>A0ABM7YVM8_NOSCO</name>
<evidence type="ECO:0000313" key="2">
    <source>
        <dbReference type="EMBL" id="BDI14681.1"/>
    </source>
</evidence>
<keyword evidence="3" id="KW-1185">Reference proteome</keyword>
<keyword evidence="1" id="KW-0472">Membrane</keyword>
<evidence type="ECO:0000256" key="1">
    <source>
        <dbReference type="SAM" id="Phobius"/>
    </source>
</evidence>
<dbReference type="EMBL" id="AP025732">
    <property type="protein sequence ID" value="BDI14681.1"/>
    <property type="molecule type" value="Genomic_DNA"/>
</dbReference>
<feature type="transmembrane region" description="Helical" evidence="1">
    <location>
        <begin position="6"/>
        <end position="29"/>
    </location>
</feature>
<reference evidence="2" key="1">
    <citation type="submission" date="2022-04" db="EMBL/GenBank/DDBJ databases">
        <title>Complete genome sequence of a cyanobacterium, Nostoc sp. SO-36, isolated in Antarctica.</title>
        <authorList>
            <person name="Kanesaki Y."/>
            <person name="Effendi D."/>
            <person name="Sakamoto T."/>
            <person name="Ohtani S."/>
            <person name="Awai K."/>
        </authorList>
    </citation>
    <scope>NUCLEOTIDE SEQUENCE</scope>
    <source>
        <strain evidence="2">SO-36</strain>
    </source>
</reference>
<gene>
    <name evidence="2" type="ORF">ANSO36C_04830</name>
</gene>
<evidence type="ECO:0000313" key="3">
    <source>
        <dbReference type="Proteomes" id="UP001055453"/>
    </source>
</evidence>
<dbReference type="Proteomes" id="UP001055453">
    <property type="component" value="Chromosome"/>
</dbReference>
<proteinExistence type="predicted"/>
<keyword evidence="1" id="KW-1133">Transmembrane helix</keyword>
<organism evidence="2 3">
    <name type="scientific">Nostoc cf. commune SO-36</name>
    <dbReference type="NCBI Taxonomy" id="449208"/>
    <lineage>
        <taxon>Bacteria</taxon>
        <taxon>Bacillati</taxon>
        <taxon>Cyanobacteriota</taxon>
        <taxon>Cyanophyceae</taxon>
        <taxon>Nostocales</taxon>
        <taxon>Nostocaceae</taxon>
        <taxon>Nostoc</taxon>
    </lineage>
</organism>
<accession>A0ABM7YVM8</accession>